<dbReference type="InterPro" id="IPR044730">
    <property type="entry name" value="RNase_H-like_dom_plant"/>
</dbReference>
<gene>
    <name evidence="2" type="ORF">V6N12_031553</name>
</gene>
<evidence type="ECO:0000313" key="2">
    <source>
        <dbReference type="EMBL" id="KAK8521662.1"/>
    </source>
</evidence>
<dbReference type="PANTHER" id="PTHR47074:SF48">
    <property type="entry name" value="POLYNUCLEOTIDYL TRANSFERASE, RIBONUCLEASE H-LIKE SUPERFAMILY PROTEIN"/>
    <property type="match status" value="1"/>
</dbReference>
<dbReference type="CDD" id="cd06222">
    <property type="entry name" value="RNase_H_like"/>
    <property type="match status" value="1"/>
</dbReference>
<reference evidence="2 3" key="1">
    <citation type="journal article" date="2024" name="G3 (Bethesda)">
        <title>Genome assembly of Hibiscus sabdariffa L. provides insights into metabolisms of medicinal natural products.</title>
        <authorList>
            <person name="Kim T."/>
        </authorList>
    </citation>
    <scope>NUCLEOTIDE SEQUENCE [LARGE SCALE GENOMIC DNA]</scope>
    <source>
        <strain evidence="2">TK-2024</strain>
        <tissue evidence="2">Old leaves</tissue>
    </source>
</reference>
<dbReference type="Pfam" id="PF13456">
    <property type="entry name" value="RVT_3"/>
    <property type="match status" value="1"/>
</dbReference>
<dbReference type="Proteomes" id="UP001472677">
    <property type="component" value="Unassembled WGS sequence"/>
</dbReference>
<dbReference type="EMBL" id="JBBPBM010000047">
    <property type="protein sequence ID" value="KAK8521662.1"/>
    <property type="molecule type" value="Genomic_DNA"/>
</dbReference>
<proteinExistence type="predicted"/>
<evidence type="ECO:0000259" key="1">
    <source>
        <dbReference type="Pfam" id="PF13456"/>
    </source>
</evidence>
<keyword evidence="3" id="KW-1185">Reference proteome</keyword>
<dbReference type="InterPro" id="IPR052929">
    <property type="entry name" value="RNase_H-like_EbsB-rel"/>
</dbReference>
<organism evidence="2 3">
    <name type="scientific">Hibiscus sabdariffa</name>
    <name type="common">roselle</name>
    <dbReference type="NCBI Taxonomy" id="183260"/>
    <lineage>
        <taxon>Eukaryota</taxon>
        <taxon>Viridiplantae</taxon>
        <taxon>Streptophyta</taxon>
        <taxon>Embryophyta</taxon>
        <taxon>Tracheophyta</taxon>
        <taxon>Spermatophyta</taxon>
        <taxon>Magnoliopsida</taxon>
        <taxon>eudicotyledons</taxon>
        <taxon>Gunneridae</taxon>
        <taxon>Pentapetalae</taxon>
        <taxon>rosids</taxon>
        <taxon>malvids</taxon>
        <taxon>Malvales</taxon>
        <taxon>Malvaceae</taxon>
        <taxon>Malvoideae</taxon>
        <taxon>Hibiscus</taxon>
    </lineage>
</organism>
<dbReference type="InterPro" id="IPR036397">
    <property type="entry name" value="RNaseH_sf"/>
</dbReference>
<name>A0ABR2CPL0_9ROSI</name>
<dbReference type="Gene3D" id="3.30.420.10">
    <property type="entry name" value="Ribonuclease H-like superfamily/Ribonuclease H"/>
    <property type="match status" value="1"/>
</dbReference>
<protein>
    <recommendedName>
        <fullName evidence="1">RNase H type-1 domain-containing protein</fullName>
    </recommendedName>
</protein>
<comment type="caution">
    <text evidence="2">The sequence shown here is derived from an EMBL/GenBank/DDBJ whole genome shotgun (WGS) entry which is preliminary data.</text>
</comment>
<feature type="domain" description="RNase H type-1" evidence="1">
    <location>
        <begin position="125"/>
        <end position="242"/>
    </location>
</feature>
<sequence>MLNVGLSDGICQIYEMDVETITHVFPDCAKEKEIHSIGDIPPRLETAQLNRDGKRAGIAADVIKDWILEAKSVSDSLGFNSFITLLWGIWNSRNSTIFDNETAPHVPQQRRPKYYMLSSAWPMGFSEITGQGAVGFIARDWNGEVLAGGAKMVHDPCSPNLAKAEAFMAGVALAVGKRCTRVVFEGDAIEIVNRLGNPILDLSTLGTQLEPIREATKDFISRSFTNVNRISNRVAHELVQWALGNSCDTSFNYDYPNFI</sequence>
<dbReference type="InterPro" id="IPR002156">
    <property type="entry name" value="RNaseH_domain"/>
</dbReference>
<accession>A0ABR2CPL0</accession>
<evidence type="ECO:0000313" key="3">
    <source>
        <dbReference type="Proteomes" id="UP001472677"/>
    </source>
</evidence>
<dbReference type="PANTHER" id="PTHR47074">
    <property type="entry name" value="BNAC02G40300D PROTEIN"/>
    <property type="match status" value="1"/>
</dbReference>